<feature type="domain" description="PIN" evidence="1">
    <location>
        <begin position="1"/>
        <end position="112"/>
    </location>
</feature>
<gene>
    <name evidence="2" type="ORF">CEN91_188</name>
</gene>
<dbReference type="EMBL" id="VMGI01000019">
    <property type="protein sequence ID" value="TSC93606.1"/>
    <property type="molecule type" value="Genomic_DNA"/>
</dbReference>
<dbReference type="Pfam" id="PF13470">
    <property type="entry name" value="PIN_3"/>
    <property type="match status" value="1"/>
</dbReference>
<dbReference type="PANTHER" id="PTHR34610">
    <property type="entry name" value="SSL7007 PROTEIN"/>
    <property type="match status" value="1"/>
</dbReference>
<evidence type="ECO:0000313" key="3">
    <source>
        <dbReference type="Proteomes" id="UP000315589"/>
    </source>
</evidence>
<name>A0A554LL63_9BACT</name>
<sequence>MNVVLDTNIIISALVFGGKPREIFELIVNGQINGFFSKKLLNELLGVLKIKFKYIDSELEKIKSLIKQNFIIINPKKIPKIITDDLFDNQVLAITDFEKIDFIISGDKHLLNIEKYKNTPIQNPESFLEIAIY</sequence>
<dbReference type="PANTHER" id="PTHR34610:SF3">
    <property type="entry name" value="SSL7007 PROTEIN"/>
    <property type="match status" value="1"/>
</dbReference>
<dbReference type="AlphaFoldDB" id="A0A554LL63"/>
<proteinExistence type="predicted"/>
<dbReference type="NCBIfam" id="TIGR00305">
    <property type="entry name" value="putative toxin-antitoxin system toxin component, PIN family"/>
    <property type="match status" value="1"/>
</dbReference>
<dbReference type="InterPro" id="IPR002716">
    <property type="entry name" value="PIN_dom"/>
</dbReference>
<protein>
    <recommendedName>
        <fullName evidence="1">PIN domain-containing protein</fullName>
    </recommendedName>
</protein>
<accession>A0A554LL63</accession>
<dbReference type="InterPro" id="IPR029060">
    <property type="entry name" value="PIN-like_dom_sf"/>
</dbReference>
<reference evidence="2 3" key="1">
    <citation type="submission" date="2017-07" db="EMBL/GenBank/DDBJ databases">
        <title>Mechanisms for carbon and nitrogen cycling indicate functional differentiation within the Candidate Phyla Radiation.</title>
        <authorList>
            <person name="Danczak R.E."/>
            <person name="Johnston M.D."/>
            <person name="Kenah C."/>
            <person name="Slattery M."/>
            <person name="Wrighton K.C."/>
            <person name="Wilkins M.J."/>
        </authorList>
    </citation>
    <scope>NUCLEOTIDE SEQUENCE [LARGE SCALE GENOMIC DNA]</scope>
    <source>
        <strain evidence="2">Licking1014_85</strain>
    </source>
</reference>
<dbReference type="SMART" id="SM00670">
    <property type="entry name" value="PINc"/>
    <property type="match status" value="1"/>
</dbReference>
<evidence type="ECO:0000313" key="2">
    <source>
        <dbReference type="EMBL" id="TSC93606.1"/>
    </source>
</evidence>
<evidence type="ECO:0000259" key="1">
    <source>
        <dbReference type="SMART" id="SM00670"/>
    </source>
</evidence>
<dbReference type="InterPro" id="IPR002850">
    <property type="entry name" value="PIN_toxin-like"/>
</dbReference>
<comment type="caution">
    <text evidence="2">The sequence shown here is derived from an EMBL/GenBank/DDBJ whole genome shotgun (WGS) entry which is preliminary data.</text>
</comment>
<dbReference type="Proteomes" id="UP000315589">
    <property type="component" value="Unassembled WGS sequence"/>
</dbReference>
<dbReference type="SUPFAM" id="SSF88723">
    <property type="entry name" value="PIN domain-like"/>
    <property type="match status" value="1"/>
</dbReference>
<organism evidence="2 3">
    <name type="scientific">Candidatus Berkelbacteria bacterium Licking1014_85</name>
    <dbReference type="NCBI Taxonomy" id="2017148"/>
    <lineage>
        <taxon>Bacteria</taxon>
        <taxon>Candidatus Berkelbacteria</taxon>
    </lineage>
</organism>